<protein>
    <submittedName>
        <fullName evidence="1">Uncharacterized protein</fullName>
    </submittedName>
</protein>
<evidence type="ECO:0000313" key="1">
    <source>
        <dbReference type="EMBL" id="MBB4044064.1"/>
    </source>
</evidence>
<dbReference type="Proteomes" id="UP000560658">
    <property type="component" value="Unassembled WGS sequence"/>
</dbReference>
<sequence length="60" mass="7182">MYLSTASPFKHGMKQISRILHKHYKFTLRFDKTQKKLLIENLVETVWSEEEESLSENVNK</sequence>
<organism evidence="1 2">
    <name type="scientific">Bacteroides reticulotermitis</name>
    <dbReference type="NCBI Taxonomy" id="1133319"/>
    <lineage>
        <taxon>Bacteria</taxon>
        <taxon>Pseudomonadati</taxon>
        <taxon>Bacteroidota</taxon>
        <taxon>Bacteroidia</taxon>
        <taxon>Bacteroidales</taxon>
        <taxon>Bacteroidaceae</taxon>
        <taxon>Bacteroides</taxon>
    </lineage>
</organism>
<comment type="caution">
    <text evidence="1">The sequence shown here is derived from an EMBL/GenBank/DDBJ whole genome shotgun (WGS) entry which is preliminary data.</text>
</comment>
<reference evidence="1" key="1">
    <citation type="submission" date="2020-08" db="EMBL/GenBank/DDBJ databases">
        <title>Genomic Encyclopedia of Type Strains, Phase IV (KMG-IV): sequencing the most valuable type-strain genomes for metagenomic binning, comparative biology and taxonomic classification.</title>
        <authorList>
            <person name="Goeker M."/>
        </authorList>
    </citation>
    <scope>NUCLEOTIDE SEQUENCE [LARGE SCALE GENOMIC DNA]</scope>
    <source>
        <strain evidence="1">DSM 105720</strain>
    </source>
</reference>
<accession>A0A840D3F8</accession>
<name>A0A840D3F8_9BACE</name>
<dbReference type="AlphaFoldDB" id="A0A840D3F8"/>
<evidence type="ECO:0000313" key="2">
    <source>
        <dbReference type="Proteomes" id="UP000560658"/>
    </source>
</evidence>
<proteinExistence type="predicted"/>
<gene>
    <name evidence="1" type="ORF">GGR06_001853</name>
</gene>
<keyword evidence="2" id="KW-1185">Reference proteome</keyword>
<dbReference type="EMBL" id="JACIER010000006">
    <property type="protein sequence ID" value="MBB4044064.1"/>
    <property type="molecule type" value="Genomic_DNA"/>
</dbReference>
<dbReference type="RefSeq" id="WP_044160403.1">
    <property type="nucleotide sequence ID" value="NZ_JACIER010000006.1"/>
</dbReference>